<accession>A0A8J6HP88</accession>
<dbReference type="Proteomes" id="UP000719412">
    <property type="component" value="Unassembled WGS sequence"/>
</dbReference>
<gene>
    <name evidence="2" type="ORF">GEV33_005633</name>
</gene>
<reference evidence="2" key="2">
    <citation type="submission" date="2021-08" db="EMBL/GenBank/DDBJ databases">
        <authorList>
            <person name="Eriksson T."/>
        </authorList>
    </citation>
    <scope>NUCLEOTIDE SEQUENCE</scope>
    <source>
        <strain evidence="2">Stoneville</strain>
        <tissue evidence="2">Whole head</tissue>
    </source>
</reference>
<dbReference type="EMBL" id="JABDTM020020192">
    <property type="protein sequence ID" value="KAH0817158.1"/>
    <property type="molecule type" value="Genomic_DNA"/>
</dbReference>
<protein>
    <submittedName>
        <fullName evidence="2">Uncharacterized protein</fullName>
    </submittedName>
</protein>
<name>A0A8J6HP88_TENMO</name>
<sequence length="340" mass="39746">MPKSSEVRSEEENQSTEIDKEMKTTMIREIREEIKTLRKELAAVREENGELRKELATVREEMRGRKKKGQAEKADWMKRMKMREEKMEQREKNERKNNGGNEERERTGMGRKEKREGAGGDARTVRRSNTCGEMRERERRERREIWSEDSREMDEREMEEERKNRQREEWGRTLQITCRAASQCENKDAKNVDLLTIISVFFESSRKLADDTSSGNLITGKIIAYTTCLGRVDKSIISADNDVRRLQTGLLRPEIKLTGDIQVDADVTRNDKGQDSQLVLPAFWHVGANVALTVSDLFWFTVIFIDYREIKLNATVDLSEWQPPGNIYQINLERFMRASD</sequence>
<feature type="compositionally biased region" description="Basic and acidic residues" evidence="1">
    <location>
        <begin position="57"/>
        <end position="118"/>
    </location>
</feature>
<feature type="compositionally biased region" description="Basic and acidic residues" evidence="1">
    <location>
        <begin position="133"/>
        <end position="142"/>
    </location>
</feature>
<organism evidence="2 3">
    <name type="scientific">Tenebrio molitor</name>
    <name type="common">Yellow mealworm beetle</name>
    <dbReference type="NCBI Taxonomy" id="7067"/>
    <lineage>
        <taxon>Eukaryota</taxon>
        <taxon>Metazoa</taxon>
        <taxon>Ecdysozoa</taxon>
        <taxon>Arthropoda</taxon>
        <taxon>Hexapoda</taxon>
        <taxon>Insecta</taxon>
        <taxon>Pterygota</taxon>
        <taxon>Neoptera</taxon>
        <taxon>Endopterygota</taxon>
        <taxon>Coleoptera</taxon>
        <taxon>Polyphaga</taxon>
        <taxon>Cucujiformia</taxon>
        <taxon>Tenebrionidae</taxon>
        <taxon>Tenebrio</taxon>
    </lineage>
</organism>
<keyword evidence="3" id="KW-1185">Reference proteome</keyword>
<dbReference type="AlphaFoldDB" id="A0A8J6HP88"/>
<evidence type="ECO:0000256" key="1">
    <source>
        <dbReference type="SAM" id="MobiDB-lite"/>
    </source>
</evidence>
<reference evidence="2" key="1">
    <citation type="journal article" date="2020" name="J Insects Food Feed">
        <title>The yellow mealworm (Tenebrio molitor) genome: a resource for the emerging insects as food and feed industry.</title>
        <authorList>
            <person name="Eriksson T."/>
            <person name="Andere A."/>
            <person name="Kelstrup H."/>
            <person name="Emery V."/>
            <person name="Picard C."/>
        </authorList>
    </citation>
    <scope>NUCLEOTIDE SEQUENCE</scope>
    <source>
        <strain evidence="2">Stoneville</strain>
        <tissue evidence="2">Whole head</tissue>
    </source>
</reference>
<evidence type="ECO:0000313" key="2">
    <source>
        <dbReference type="EMBL" id="KAH0817158.1"/>
    </source>
</evidence>
<feature type="region of interest" description="Disordered" evidence="1">
    <location>
        <begin position="57"/>
        <end position="142"/>
    </location>
</feature>
<comment type="caution">
    <text evidence="2">The sequence shown here is derived from an EMBL/GenBank/DDBJ whole genome shotgun (WGS) entry which is preliminary data.</text>
</comment>
<feature type="region of interest" description="Disordered" evidence="1">
    <location>
        <begin position="1"/>
        <end position="23"/>
    </location>
</feature>
<proteinExistence type="predicted"/>
<evidence type="ECO:0000313" key="3">
    <source>
        <dbReference type="Proteomes" id="UP000719412"/>
    </source>
</evidence>